<dbReference type="InterPro" id="IPR029058">
    <property type="entry name" value="AB_hydrolase_fold"/>
</dbReference>
<dbReference type="EMBL" id="LBUP01000002">
    <property type="protein sequence ID" value="KKQ66943.1"/>
    <property type="molecule type" value="Genomic_DNA"/>
</dbReference>
<dbReference type="PANTHER" id="PTHR15394">
    <property type="entry name" value="SERINE HYDROLASE RBBP9"/>
    <property type="match status" value="1"/>
</dbReference>
<dbReference type="GO" id="GO:0016787">
    <property type="term" value="F:hydrolase activity"/>
    <property type="evidence" value="ECO:0007669"/>
    <property type="project" value="UniProtKB-KW"/>
</dbReference>
<protein>
    <submittedName>
        <fullName evidence="1">Alpha/beta fold family hydrolase</fullName>
    </submittedName>
</protein>
<reference evidence="1 2" key="1">
    <citation type="journal article" date="2015" name="Nature">
        <title>rRNA introns, odd ribosomes, and small enigmatic genomes across a large radiation of phyla.</title>
        <authorList>
            <person name="Brown C.T."/>
            <person name="Hug L.A."/>
            <person name="Thomas B.C."/>
            <person name="Sharon I."/>
            <person name="Castelle C.J."/>
            <person name="Singh A."/>
            <person name="Wilkins M.J."/>
            <person name="Williams K.H."/>
            <person name="Banfield J.F."/>
        </authorList>
    </citation>
    <scope>NUCLEOTIDE SEQUENCE [LARGE SCALE GENOMIC DNA]</scope>
</reference>
<dbReference type="InterPro" id="IPR010662">
    <property type="entry name" value="RBBP9/YdeN"/>
</dbReference>
<dbReference type="SUPFAM" id="SSF53474">
    <property type="entry name" value="alpha/beta-Hydrolases"/>
    <property type="match status" value="1"/>
</dbReference>
<proteinExistence type="predicted"/>
<accession>A0A0G0JGV5</accession>
<dbReference type="AlphaFoldDB" id="A0A0G0JGV5"/>
<dbReference type="PANTHER" id="PTHR15394:SF3">
    <property type="entry name" value="SERINE HYDROLASE RBBP9"/>
    <property type="match status" value="1"/>
</dbReference>
<dbReference type="Proteomes" id="UP000034235">
    <property type="component" value="Unassembled WGS sequence"/>
</dbReference>
<sequence length="187" mass="21186">MKNAIILQGAGETQESFWLPYVKDNLEKLGYDVWLPQLPDNDNPNINKTLPFVLKNGKFTEDTVIIAHSAGCPLALAVLQKINIKIKKVILVAGYWRELPPPGANKALLKEFNWKIIRENAENFIFIHSDNDPWGCDDKQGREMFDKLGGTLIVKHGEGHMGSDSFNQPYKEFPLLVTLVENKLWGK</sequence>
<gene>
    <name evidence="1" type="ORF">US86_C0002G0060</name>
</gene>
<dbReference type="Pfam" id="PF06821">
    <property type="entry name" value="Ser_hydrolase"/>
    <property type="match status" value="1"/>
</dbReference>
<dbReference type="Gene3D" id="3.40.50.1820">
    <property type="entry name" value="alpha/beta hydrolase"/>
    <property type="match status" value="1"/>
</dbReference>
<comment type="caution">
    <text evidence="1">The sequence shown here is derived from an EMBL/GenBank/DDBJ whole genome shotgun (WGS) entry which is preliminary data.</text>
</comment>
<evidence type="ECO:0000313" key="2">
    <source>
        <dbReference type="Proteomes" id="UP000034235"/>
    </source>
</evidence>
<keyword evidence="1" id="KW-0378">Hydrolase</keyword>
<evidence type="ECO:0000313" key="1">
    <source>
        <dbReference type="EMBL" id="KKQ66943.1"/>
    </source>
</evidence>
<organism evidence="1 2">
    <name type="scientific">Candidatus Daviesbacteria bacterium GW2011_GWA2_38_24</name>
    <dbReference type="NCBI Taxonomy" id="1618422"/>
    <lineage>
        <taxon>Bacteria</taxon>
        <taxon>Candidatus Daviesiibacteriota</taxon>
    </lineage>
</organism>
<name>A0A0G0JGV5_9BACT</name>